<comment type="caution">
    <text evidence="4">The sequence shown here is derived from an EMBL/GenBank/DDBJ whole genome shotgun (WGS) entry which is preliminary data.</text>
</comment>
<keyword evidence="5" id="KW-1185">Reference proteome</keyword>
<name>A0ABU4AFI1_9HYPH</name>
<dbReference type="InterPro" id="IPR013766">
    <property type="entry name" value="Thioredoxin_domain"/>
</dbReference>
<dbReference type="SUPFAM" id="SSF52833">
    <property type="entry name" value="Thioredoxin-like"/>
    <property type="match status" value="1"/>
</dbReference>
<feature type="chain" id="PRO_5046944307" evidence="2">
    <location>
        <begin position="25"/>
        <end position="200"/>
    </location>
</feature>
<reference evidence="4 5" key="1">
    <citation type="submission" date="2023-10" db="EMBL/GenBank/DDBJ databases">
        <authorList>
            <person name="Venkata Ramana C."/>
            <person name="Sasikala C."/>
            <person name="Dhurka M."/>
        </authorList>
    </citation>
    <scope>NUCLEOTIDE SEQUENCE [LARGE SCALE GENOMIC DNA]</scope>
    <source>
        <strain evidence="4 5">KCTC 32151</strain>
    </source>
</reference>
<gene>
    <name evidence="4" type="ORF">R2G56_01105</name>
</gene>
<dbReference type="EMBL" id="JAWLIP010000001">
    <property type="protein sequence ID" value="MDV6224871.1"/>
    <property type="molecule type" value="Genomic_DNA"/>
</dbReference>
<dbReference type="InterPro" id="IPR012336">
    <property type="entry name" value="Thioredoxin-like_fold"/>
</dbReference>
<dbReference type="InterPro" id="IPR006311">
    <property type="entry name" value="TAT_signal"/>
</dbReference>
<accession>A0ABU4AFI1</accession>
<protein>
    <submittedName>
        <fullName evidence="4">Thioredoxin domain-containing protein</fullName>
    </submittedName>
</protein>
<feature type="signal peptide" evidence="2">
    <location>
        <begin position="1"/>
        <end position="24"/>
    </location>
</feature>
<comment type="function">
    <text evidence="1">May be required for disulfide bond formation in some proteins.</text>
</comment>
<dbReference type="RefSeq" id="WP_317560194.1">
    <property type="nucleotide sequence ID" value="NZ_JAWLIP010000001.1"/>
</dbReference>
<evidence type="ECO:0000256" key="1">
    <source>
        <dbReference type="ARBA" id="ARBA00003565"/>
    </source>
</evidence>
<keyword evidence="2" id="KW-0732">Signal</keyword>
<sequence length="200" mass="21192">MISRRFFLAGASGALVAAPLAARAAPSLNDMVRDPALQALGNPAGDVTIAEFFDYLCPSCKAIHPALKEIVRSDGNLRLVMKDWPINGDVAWYASRMVHASAALGVYEAAHNEVIAIEGGLTHGKVDDALRSVGADAGAVRDMLDVHLKAIDALIGRNEAHAKALKLAGTPSFLIGNRLYRRPMSADEIVEAVALARSGR</sequence>
<evidence type="ECO:0000313" key="4">
    <source>
        <dbReference type="EMBL" id="MDV6224871.1"/>
    </source>
</evidence>
<evidence type="ECO:0000259" key="3">
    <source>
        <dbReference type="PROSITE" id="PS51352"/>
    </source>
</evidence>
<dbReference type="InterPro" id="IPR036249">
    <property type="entry name" value="Thioredoxin-like_sf"/>
</dbReference>
<proteinExistence type="predicted"/>
<dbReference type="Gene3D" id="3.40.30.10">
    <property type="entry name" value="Glutaredoxin"/>
    <property type="match status" value="1"/>
</dbReference>
<dbReference type="Pfam" id="PF13462">
    <property type="entry name" value="Thioredoxin_4"/>
    <property type="match status" value="1"/>
</dbReference>
<evidence type="ECO:0000256" key="2">
    <source>
        <dbReference type="SAM" id="SignalP"/>
    </source>
</evidence>
<dbReference type="PROSITE" id="PS51318">
    <property type="entry name" value="TAT"/>
    <property type="match status" value="1"/>
</dbReference>
<feature type="domain" description="Thioredoxin" evidence="3">
    <location>
        <begin position="14"/>
        <end position="198"/>
    </location>
</feature>
<dbReference type="Proteomes" id="UP001185659">
    <property type="component" value="Unassembled WGS sequence"/>
</dbReference>
<evidence type="ECO:0000313" key="5">
    <source>
        <dbReference type="Proteomes" id="UP001185659"/>
    </source>
</evidence>
<dbReference type="PROSITE" id="PS51352">
    <property type="entry name" value="THIOREDOXIN_2"/>
    <property type="match status" value="1"/>
</dbReference>
<organism evidence="4 5">
    <name type="scientific">Nitratireductor aquimarinus</name>
    <dbReference type="NCBI Taxonomy" id="889300"/>
    <lineage>
        <taxon>Bacteria</taxon>
        <taxon>Pseudomonadati</taxon>
        <taxon>Pseudomonadota</taxon>
        <taxon>Alphaproteobacteria</taxon>
        <taxon>Hyphomicrobiales</taxon>
        <taxon>Phyllobacteriaceae</taxon>
        <taxon>Nitratireductor</taxon>
    </lineage>
</organism>